<dbReference type="AlphaFoldDB" id="T1CR28"/>
<comment type="caution">
    <text evidence="2">The sequence shown here is derived from an EMBL/GenBank/DDBJ whole genome shotgun (WGS) entry which is preliminary data.</text>
</comment>
<dbReference type="Proteomes" id="UP000018143">
    <property type="component" value="Unassembled WGS sequence"/>
</dbReference>
<sequence>MHRSKKEREHYIFWALKIGFYQIFIKNVFKSHKTKIKNREKMKIAIVCESELLQKSLEIYLKEYLSSLSDCDFVISDYNASDLKPLCLVGNGQNAHIKKPFTQLSLLKDIYDFYETFFLTSDSKLQGLSKQDIFVYQQISALVECTFNEFNQKLYEILKLKNNIQNDA</sequence>
<protein>
    <recommendedName>
        <fullName evidence="4">JHP0747 family</fullName>
    </recommendedName>
</protein>
<evidence type="ECO:0000313" key="2">
    <source>
        <dbReference type="EMBL" id="GAD19204.1"/>
    </source>
</evidence>
<keyword evidence="1" id="KW-0812">Transmembrane</keyword>
<dbReference type="EMBL" id="BASD01000018">
    <property type="protein sequence ID" value="GAD19204.1"/>
    <property type="molecule type" value="Genomic_DNA"/>
</dbReference>
<evidence type="ECO:0000256" key="1">
    <source>
        <dbReference type="SAM" id="Phobius"/>
    </source>
</evidence>
<evidence type="ECO:0008006" key="4">
    <source>
        <dbReference type="Google" id="ProtNLM"/>
    </source>
</evidence>
<keyword evidence="3" id="KW-1185">Reference proteome</keyword>
<proteinExistence type="predicted"/>
<keyword evidence="1" id="KW-1133">Transmembrane helix</keyword>
<keyword evidence="1" id="KW-0472">Membrane</keyword>
<evidence type="ECO:0000313" key="3">
    <source>
        <dbReference type="Proteomes" id="UP000018143"/>
    </source>
</evidence>
<organism evidence="2 3">
    <name type="scientific">Helicobacter fennelliae MRY12-0050</name>
    <dbReference type="NCBI Taxonomy" id="1325130"/>
    <lineage>
        <taxon>Bacteria</taxon>
        <taxon>Pseudomonadati</taxon>
        <taxon>Campylobacterota</taxon>
        <taxon>Epsilonproteobacteria</taxon>
        <taxon>Campylobacterales</taxon>
        <taxon>Helicobacteraceae</taxon>
        <taxon>Helicobacter</taxon>
    </lineage>
</organism>
<feature type="transmembrane region" description="Helical" evidence="1">
    <location>
        <begin position="12"/>
        <end position="29"/>
    </location>
</feature>
<accession>T1CR28</accession>
<name>T1CR28_9HELI</name>
<dbReference type="STRING" id="1325130.HFN_0335"/>
<dbReference type="eggNOG" id="ENOG50319PM">
    <property type="taxonomic scope" value="Bacteria"/>
</dbReference>
<reference evidence="2 3" key="1">
    <citation type="journal article" date="2013" name="Genome Announc.">
        <title>Draft Genome Sequence of Helicobacter fennelliae Strain MRY12-0050, Isolated from a Bacteremia Patient.</title>
        <authorList>
            <person name="Rimbara E."/>
            <person name="Matsui M."/>
            <person name="Mori S."/>
            <person name="Suzuki S."/>
            <person name="Suzuki M."/>
            <person name="Kim H."/>
            <person name="Sekizuka T."/>
            <person name="Kuroda M."/>
            <person name="Shibayama K."/>
        </authorList>
    </citation>
    <scope>NUCLEOTIDE SEQUENCE [LARGE SCALE GENOMIC DNA]</scope>
    <source>
        <strain evidence="2 3">MRY12-0050</strain>
    </source>
</reference>
<gene>
    <name evidence="2" type="ORF">HFN_0335</name>
</gene>